<dbReference type="PRINTS" id="PR00420">
    <property type="entry name" value="RNGMNOXGNASE"/>
</dbReference>
<dbReference type="InterPro" id="IPR002938">
    <property type="entry name" value="FAD-bd"/>
</dbReference>
<dbReference type="PANTHER" id="PTHR13789:SF318">
    <property type="entry name" value="GERANYLGERANYL DIPHOSPHATE REDUCTASE"/>
    <property type="match status" value="1"/>
</dbReference>
<protein>
    <submittedName>
        <fullName evidence="7">FAD-dependent monooxygenase</fullName>
    </submittedName>
</protein>
<dbReference type="Pfam" id="PF01494">
    <property type="entry name" value="FAD_binding_3"/>
    <property type="match status" value="1"/>
</dbReference>
<dbReference type="RefSeq" id="WP_187083921.1">
    <property type="nucleotide sequence ID" value="NZ_JACORU010000010.1"/>
</dbReference>
<dbReference type="GO" id="GO:0004497">
    <property type="term" value="F:monooxygenase activity"/>
    <property type="evidence" value="ECO:0007669"/>
    <property type="project" value="UniProtKB-KW"/>
</dbReference>
<reference evidence="7" key="1">
    <citation type="submission" date="2020-08" db="EMBL/GenBank/DDBJ databases">
        <title>Ramlibacter sp. GTP1 16S ribosomal RNA gene genome sequencing and assembly.</title>
        <authorList>
            <person name="Kang M."/>
        </authorList>
    </citation>
    <scope>NUCLEOTIDE SEQUENCE</scope>
    <source>
        <strain evidence="7">GTP1</strain>
    </source>
</reference>
<keyword evidence="2" id="KW-0285">Flavoprotein</keyword>
<dbReference type="SUPFAM" id="SSF54373">
    <property type="entry name" value="FAD-linked reductases, C-terminal domain"/>
    <property type="match status" value="1"/>
</dbReference>
<comment type="caution">
    <text evidence="7">The sequence shown here is derived from an EMBL/GenBank/DDBJ whole genome shotgun (WGS) entry which is preliminary data.</text>
</comment>
<evidence type="ECO:0000259" key="6">
    <source>
        <dbReference type="Pfam" id="PF01494"/>
    </source>
</evidence>
<dbReference type="AlphaFoldDB" id="A0A923S4G2"/>
<dbReference type="Proteomes" id="UP000596827">
    <property type="component" value="Unassembled WGS sequence"/>
</dbReference>
<organism evidence="7 8">
    <name type="scientific">Ramlibacter albus</name>
    <dbReference type="NCBI Taxonomy" id="2079448"/>
    <lineage>
        <taxon>Bacteria</taxon>
        <taxon>Pseudomonadati</taxon>
        <taxon>Pseudomonadota</taxon>
        <taxon>Betaproteobacteria</taxon>
        <taxon>Burkholderiales</taxon>
        <taxon>Comamonadaceae</taxon>
        <taxon>Ramlibacter</taxon>
    </lineage>
</organism>
<gene>
    <name evidence="7" type="ORF">H8R02_23420</name>
</gene>
<keyword evidence="8" id="KW-1185">Reference proteome</keyword>
<evidence type="ECO:0000256" key="5">
    <source>
        <dbReference type="ARBA" id="ARBA00023033"/>
    </source>
</evidence>
<dbReference type="GO" id="GO:0071949">
    <property type="term" value="F:FAD binding"/>
    <property type="evidence" value="ECO:0007669"/>
    <property type="project" value="InterPro"/>
</dbReference>
<dbReference type="Gene3D" id="3.50.50.60">
    <property type="entry name" value="FAD/NAD(P)-binding domain"/>
    <property type="match status" value="1"/>
</dbReference>
<dbReference type="InterPro" id="IPR036188">
    <property type="entry name" value="FAD/NAD-bd_sf"/>
</dbReference>
<dbReference type="EMBL" id="JACORU010000010">
    <property type="protein sequence ID" value="MBC5767436.1"/>
    <property type="molecule type" value="Genomic_DNA"/>
</dbReference>
<evidence type="ECO:0000256" key="4">
    <source>
        <dbReference type="ARBA" id="ARBA00023002"/>
    </source>
</evidence>
<sequence length="391" mass="41561">MGNELLIAGGGIGGLAAAVAATRAGWSARVFEQAQTFSEVGAGIQLGPNATRILRDWGLLEGPLAERVVHPQRLVVCDAVDGGALGGLRLDDFEARYGAPYLTVHRADLHAALFGTAVASGVPLHVATAVSSLLETGDCVRVTCPGRADAEGDALVGADGLWSTVRAHVAGSEAPRYTGHLAYRGLLPFAAGGAASAQVTAWLGPRMHMVTYPVAGGEFLNVVCIVEGPQPSGDARSWDHEGVREQLFSSLGRICSEVRRQLESVAQWRLWPLNGRPRVASAAQMAKGRVALLGDAAHPMLPYLAQGAGMAIEDARELQRVLSVADGRVIDVETALQRYALSRWQRCARVQARSLRNATIFHAGGPLRIARNLSMRVLGEKLLDLPWLYGH</sequence>
<dbReference type="SUPFAM" id="SSF51905">
    <property type="entry name" value="FAD/NAD(P)-binding domain"/>
    <property type="match status" value="1"/>
</dbReference>
<feature type="domain" description="FAD-binding" evidence="6">
    <location>
        <begin position="5"/>
        <end position="323"/>
    </location>
</feature>
<dbReference type="InterPro" id="IPR050493">
    <property type="entry name" value="FAD-dep_Monooxygenase_BioMet"/>
</dbReference>
<evidence type="ECO:0000313" key="7">
    <source>
        <dbReference type="EMBL" id="MBC5767436.1"/>
    </source>
</evidence>
<name>A0A923S4G2_9BURK</name>
<evidence type="ECO:0000313" key="8">
    <source>
        <dbReference type="Proteomes" id="UP000596827"/>
    </source>
</evidence>
<keyword evidence="5 7" id="KW-0503">Monooxygenase</keyword>
<comment type="cofactor">
    <cofactor evidence="1">
        <name>FAD</name>
        <dbReference type="ChEBI" id="CHEBI:57692"/>
    </cofactor>
</comment>
<keyword evidence="4" id="KW-0560">Oxidoreductase</keyword>
<accession>A0A923S4G2</accession>
<evidence type="ECO:0000256" key="2">
    <source>
        <dbReference type="ARBA" id="ARBA00022630"/>
    </source>
</evidence>
<proteinExistence type="predicted"/>
<evidence type="ECO:0000256" key="3">
    <source>
        <dbReference type="ARBA" id="ARBA00022827"/>
    </source>
</evidence>
<evidence type="ECO:0000256" key="1">
    <source>
        <dbReference type="ARBA" id="ARBA00001974"/>
    </source>
</evidence>
<dbReference type="PANTHER" id="PTHR13789">
    <property type="entry name" value="MONOOXYGENASE"/>
    <property type="match status" value="1"/>
</dbReference>
<keyword evidence="3" id="KW-0274">FAD</keyword>